<evidence type="ECO:0000256" key="6">
    <source>
        <dbReference type="ARBA" id="ARBA00022962"/>
    </source>
</evidence>
<dbReference type="GO" id="GO:0009236">
    <property type="term" value="P:cobalamin biosynthetic process"/>
    <property type="evidence" value="ECO:0007669"/>
    <property type="project" value="UniProtKB-UniRule"/>
</dbReference>
<comment type="similarity">
    <text evidence="7">Belongs to the CobB/CbiA family.</text>
</comment>
<dbReference type="HAMAP" id="MF_00027">
    <property type="entry name" value="CobB_CbiA"/>
    <property type="match status" value="1"/>
</dbReference>
<dbReference type="EMBL" id="CP007032">
    <property type="protein sequence ID" value="AHF06303.1"/>
    <property type="molecule type" value="Genomic_DNA"/>
</dbReference>
<gene>
    <name evidence="7" type="primary">cbiA</name>
    <name evidence="10" type="ORF">DESME_03935</name>
</gene>
<evidence type="ECO:0000256" key="7">
    <source>
        <dbReference type="HAMAP-Rule" id="MF_00027"/>
    </source>
</evidence>
<dbReference type="SUPFAM" id="SSF52540">
    <property type="entry name" value="P-loop containing nucleoside triphosphate hydrolases"/>
    <property type="match status" value="1"/>
</dbReference>
<dbReference type="InterPro" id="IPR004484">
    <property type="entry name" value="CbiA/CobB_synth"/>
</dbReference>
<dbReference type="UniPathway" id="UPA00148">
    <property type="reaction ID" value="UER00231"/>
</dbReference>
<evidence type="ECO:0000259" key="8">
    <source>
        <dbReference type="Pfam" id="PF01656"/>
    </source>
</evidence>
<dbReference type="CDD" id="cd03130">
    <property type="entry name" value="GATase1_CobB"/>
    <property type="match status" value="1"/>
</dbReference>
<evidence type="ECO:0000256" key="3">
    <source>
        <dbReference type="ARBA" id="ARBA00022741"/>
    </source>
</evidence>
<dbReference type="PROSITE" id="PS51274">
    <property type="entry name" value="GATASE_COBBQ"/>
    <property type="match status" value="1"/>
</dbReference>
<dbReference type="RefSeq" id="WP_006715198.1">
    <property type="nucleotide sequence ID" value="NZ_CP007032.1"/>
</dbReference>
<evidence type="ECO:0000256" key="5">
    <source>
        <dbReference type="ARBA" id="ARBA00022842"/>
    </source>
</evidence>
<dbReference type="Pfam" id="PF07685">
    <property type="entry name" value="GATase_3"/>
    <property type="match status" value="1"/>
</dbReference>
<dbReference type="NCBIfam" id="NF002204">
    <property type="entry name" value="PRK01077.1"/>
    <property type="match status" value="1"/>
</dbReference>
<dbReference type="InterPro" id="IPR029062">
    <property type="entry name" value="Class_I_gatase-like"/>
</dbReference>
<keyword evidence="7" id="KW-0169">Cobalamin biosynthesis</keyword>
<organism evidence="10 11">
    <name type="scientific">Desulfitobacterium metallireducens DSM 15288</name>
    <dbReference type="NCBI Taxonomy" id="871968"/>
    <lineage>
        <taxon>Bacteria</taxon>
        <taxon>Bacillati</taxon>
        <taxon>Bacillota</taxon>
        <taxon>Clostridia</taxon>
        <taxon>Eubacteriales</taxon>
        <taxon>Desulfitobacteriaceae</taxon>
        <taxon>Desulfitobacterium</taxon>
    </lineage>
</organism>
<comment type="pathway">
    <text evidence="7">Cofactor biosynthesis; adenosylcobalamin biosynthesis; cob(II)yrinate a,c-diamide from sirohydrochlorin (anaerobic route): step 10/10.</text>
</comment>
<comment type="miscellaneous">
    <text evidence="7">The a and c carboxylates of cobyrinate are activated for nucleophilic attack via formation of a phosphorylated intermediate by ATP. CbiA catalyzes first the amidation of the c-carboxylate, and then that of the a-carboxylate.</text>
</comment>
<evidence type="ECO:0000256" key="2">
    <source>
        <dbReference type="ARBA" id="ARBA00022598"/>
    </source>
</evidence>
<keyword evidence="4 7" id="KW-0067">ATP-binding</keyword>
<keyword evidence="6 7" id="KW-0315">Glutamine amidotransferase</keyword>
<dbReference type="STRING" id="871968.DESME_03935"/>
<protein>
    <recommendedName>
        <fullName evidence="7">Cobyrinate a,c-diamide synthase</fullName>
        <ecNumber evidence="7">6.3.5.11</ecNumber>
    </recommendedName>
    <alternativeName>
        <fullName evidence="7">Cobyrinic acid a,c-diamide synthetase</fullName>
    </alternativeName>
</protein>
<keyword evidence="2 7" id="KW-0436">Ligase</keyword>
<dbReference type="HOGENOM" id="CLU_022752_2_0_9"/>
<dbReference type="SUPFAM" id="SSF52317">
    <property type="entry name" value="Class I glutamine amidotransferase-like"/>
    <property type="match status" value="1"/>
</dbReference>
<evidence type="ECO:0000259" key="9">
    <source>
        <dbReference type="Pfam" id="PF07685"/>
    </source>
</evidence>
<feature type="active site" description="Nucleophile" evidence="7">
    <location>
        <position position="341"/>
    </location>
</feature>
<dbReference type="NCBIfam" id="TIGR00379">
    <property type="entry name" value="cobB"/>
    <property type="match status" value="1"/>
</dbReference>
<dbReference type="OrthoDB" id="9764035at2"/>
<comment type="function">
    <text evidence="7">Catalyzes the ATP-dependent amidation of the two carboxylate groups at positions a and c of cobyrinate, using either L-glutamine or ammonia as the nitrogen source.</text>
</comment>
<proteinExistence type="inferred from homology"/>
<keyword evidence="5 7" id="KW-0460">Magnesium</keyword>
<comment type="catalytic activity">
    <reaction evidence="7">
        <text>cob(II)yrinate + 2 L-glutamine + 2 ATP + 2 H2O = cob(II)yrinate a,c diamide + 2 L-glutamate + 2 ADP + 2 phosphate + 2 H(+)</text>
        <dbReference type="Rhea" id="RHEA:26289"/>
        <dbReference type="ChEBI" id="CHEBI:15377"/>
        <dbReference type="ChEBI" id="CHEBI:15378"/>
        <dbReference type="ChEBI" id="CHEBI:29985"/>
        <dbReference type="ChEBI" id="CHEBI:30616"/>
        <dbReference type="ChEBI" id="CHEBI:43474"/>
        <dbReference type="ChEBI" id="CHEBI:58359"/>
        <dbReference type="ChEBI" id="CHEBI:58537"/>
        <dbReference type="ChEBI" id="CHEBI:58894"/>
        <dbReference type="ChEBI" id="CHEBI:456216"/>
        <dbReference type="EC" id="6.3.5.11"/>
    </reaction>
</comment>
<evidence type="ECO:0000313" key="10">
    <source>
        <dbReference type="EMBL" id="AHF06303.1"/>
    </source>
</evidence>
<comment type="cofactor">
    <cofactor evidence="1 7">
        <name>Mg(2+)</name>
        <dbReference type="ChEBI" id="CHEBI:18420"/>
    </cofactor>
</comment>
<dbReference type="AlphaFoldDB" id="W0E9W3"/>
<feature type="domain" description="CobQ/CobB/MinD/ParA nucleotide binding" evidence="8">
    <location>
        <begin position="6"/>
        <end position="189"/>
    </location>
</feature>
<dbReference type="InterPro" id="IPR002586">
    <property type="entry name" value="CobQ/CobB/MinD/ParA_Nub-bd_dom"/>
</dbReference>
<name>W0E9W3_9FIRM</name>
<evidence type="ECO:0000256" key="4">
    <source>
        <dbReference type="ARBA" id="ARBA00022840"/>
    </source>
</evidence>
<feature type="site" description="Increases nucleophilicity of active site Cys" evidence="7">
    <location>
        <position position="447"/>
    </location>
</feature>
<dbReference type="Gene3D" id="3.40.50.880">
    <property type="match status" value="1"/>
</dbReference>
<dbReference type="Proteomes" id="UP000010847">
    <property type="component" value="Chromosome"/>
</dbReference>
<dbReference type="CDD" id="cd05388">
    <property type="entry name" value="CobB_N"/>
    <property type="match status" value="1"/>
</dbReference>
<keyword evidence="3 7" id="KW-0547">Nucleotide-binding</keyword>
<dbReference type="Pfam" id="PF01656">
    <property type="entry name" value="CbiA"/>
    <property type="match status" value="1"/>
</dbReference>
<reference evidence="10 11" key="1">
    <citation type="submission" date="2013-12" db="EMBL/GenBank/DDBJ databases">
        <authorList>
            <consortium name="DOE Joint Genome Institute"/>
            <person name="Smidt H."/>
            <person name="Huntemann M."/>
            <person name="Han J."/>
            <person name="Chen A."/>
            <person name="Kyrpides N."/>
            <person name="Mavromatis K."/>
            <person name="Markowitz V."/>
            <person name="Palaniappan K."/>
            <person name="Ivanova N."/>
            <person name="Schaumberg A."/>
            <person name="Pati A."/>
            <person name="Liolios K."/>
            <person name="Nordberg H.P."/>
            <person name="Cantor M.N."/>
            <person name="Hua S.X."/>
            <person name="Woyke T."/>
        </authorList>
    </citation>
    <scope>NUCLEOTIDE SEQUENCE [LARGE SCALE GENOMIC DNA]</scope>
    <source>
        <strain evidence="11">DSM 15288</strain>
    </source>
</reference>
<dbReference type="GO" id="GO:0042242">
    <property type="term" value="F:cobyrinic acid a,c-diamide synthase activity"/>
    <property type="evidence" value="ECO:0007669"/>
    <property type="project" value="UniProtKB-UniRule"/>
</dbReference>
<dbReference type="GO" id="GO:0005524">
    <property type="term" value="F:ATP binding"/>
    <property type="evidence" value="ECO:0007669"/>
    <property type="project" value="UniProtKB-UniRule"/>
</dbReference>
<accession>W0E9W3</accession>
<dbReference type="PANTHER" id="PTHR43873:SF1">
    <property type="entry name" value="COBYRINATE A,C-DIAMIDE SYNTHASE"/>
    <property type="match status" value="1"/>
</dbReference>
<dbReference type="InterPro" id="IPR011698">
    <property type="entry name" value="GATase_3"/>
</dbReference>
<comment type="domain">
    <text evidence="7">Comprises of two domains. The C-terminal domain contains the binding site for glutamine and catalyzes the hydrolysis of this substrate to glutamate and ammonia. The N-terminal domain is anticipated to bind ATP and cobyrinate and catalyzes the ultimate synthesis of the diamide product. The ammonia produced via the glutaminase domain is probably translocated to the adjacent domain via a molecular tunnel, where it reacts with an activated intermediate.</text>
</comment>
<dbReference type="eggNOG" id="COG1797">
    <property type="taxonomic scope" value="Bacteria"/>
</dbReference>
<evidence type="ECO:0000313" key="11">
    <source>
        <dbReference type="Proteomes" id="UP000010847"/>
    </source>
</evidence>
<feature type="domain" description="CobB/CobQ-like glutamine amidotransferase" evidence="9">
    <location>
        <begin position="259"/>
        <end position="453"/>
    </location>
</feature>
<dbReference type="EC" id="6.3.5.11" evidence="7"/>
<keyword evidence="11" id="KW-1185">Reference proteome</keyword>
<dbReference type="Gene3D" id="3.40.50.300">
    <property type="entry name" value="P-loop containing nucleotide triphosphate hydrolases"/>
    <property type="match status" value="1"/>
</dbReference>
<dbReference type="InterPro" id="IPR027417">
    <property type="entry name" value="P-loop_NTPase"/>
</dbReference>
<dbReference type="PANTHER" id="PTHR43873">
    <property type="entry name" value="COBYRINATE A,C-DIAMIDE SYNTHASE"/>
    <property type="match status" value="1"/>
</dbReference>
<sequence length="471" mass="52494">MNIPRVVIAGTHSGVGKTTLATGIMSVLTQRRRPIQGYKIGPDYIDPSFHALATGRPSRNLDRWLLGEHLASVFARTASDQWAVIEGVMGLFDGISGTPGVGSTADIAKQLKAPVILVVDAINMSRSVAALVHGFCTFDPEVKIQGVILNRVKSKAQETLLREALAELEIPVLGAIPKEESLKLPERHLGLVPSQERKFQDSFWKDLSQVITTYIDLEKLEQIMLKAEDFTEPVPELLIDLAAAKQYLGAEIKSSRPRLGIARDEAFTFYYEDALEQIEELGFILVPFSPLHDSVLPEDLDGIFLGGGFPELHLEELSQNHSFLHSLAKFSQTGKGIYAECGGYMYLGQAITDFEGRRFTMASLIPMEAEMMPRLQGMGYRAGVMTCDNFLGPKGTTLHGHEFHYSRVQFKEMVEEEEHSALQLFKAGQFVRLEGYTCKNIFGSYLHLNFAGHPELLKHWTNWILEKGDEQ</sequence>
<dbReference type="KEGG" id="dmt:DESME_03935"/>
<evidence type="ECO:0000256" key="1">
    <source>
        <dbReference type="ARBA" id="ARBA00001946"/>
    </source>
</evidence>